<dbReference type="RefSeq" id="XP_024736307.1">
    <property type="nucleotide sequence ID" value="XM_024872611.1"/>
</dbReference>
<feature type="domain" description="Helicase ATP-binding" evidence="5">
    <location>
        <begin position="360"/>
        <end position="541"/>
    </location>
</feature>
<sequence length="738" mass="82280">MIPGLKRPYPDEEGVSSAHPPTSVKRRELVSTSKAVGANPASVASLRTTESIDRRNRHDTYRDDITGAHEPSPVPWLSSPSPGDALEVPSSAESTWTPATSTSNTEGLEIRNESNEIEICFGMLVDGLLSVWKSSPISKISSSRLGAPTLKPRFRDNGITILDPAMQEIGVLDKKTASGMVSLKNTVSSMQFEIYTTPGTKQVQSLDGTLGIPLEILVFGRRSSLVQVGSLLSQSSLFLQEPMNRQLSVSYKNPHVFSWDEEEEDDANSSYLLEPSSESQINFTDKIYDVLNGPSAPQLSFHVTQDPRIRSILKQHQLIALKFMIAREGLMGADRLTLWKPVDRNGRRVFKNEITHSTKILKPCECRGGILADEMGMGKSLSLLTLILYTLHSQRSGSKEDRHPFDLKDDIWSSATLIIAPKSTIQGWEQQVNKHMQIGALKVHIYHGNGRRITRERLSQFDIVLTTYETAASDAPTSGILSRISWLRIVLDEAHQIRNRSTRNFQELTKLRAERRWCLTGTPVQNKLGDLFSLTQFLGFEPLENHANARKYILEPLSRKDSQGLENLRLALQVISLRRTKQSCSNRRRIETVEKVILNERERCCYIATRDDAKRSLSSAPGKSQGRILLRAISTLRQICSYGGSIIDATPDIQPTREHSICDKCGDSINTQNDCQQSFHGACGHNVCYECTLDQSGAEDTALNGTPSTCWICQEPVISVFEDVRQSGGNQLNIIRPR</sequence>
<dbReference type="InParanoid" id="A0A2J6T8Y2"/>
<dbReference type="OrthoDB" id="3532163at2759"/>
<evidence type="ECO:0000313" key="7">
    <source>
        <dbReference type="Proteomes" id="UP000235371"/>
    </source>
</evidence>
<dbReference type="InterPro" id="IPR027417">
    <property type="entry name" value="P-loop_NTPase"/>
</dbReference>
<dbReference type="InterPro" id="IPR038718">
    <property type="entry name" value="SNF2-like_sf"/>
</dbReference>
<dbReference type="STRING" id="1095630.A0A2J6T8Y2"/>
<dbReference type="Pfam" id="PF00176">
    <property type="entry name" value="SNF2-rel_dom"/>
    <property type="match status" value="1"/>
</dbReference>
<gene>
    <name evidence="6" type="ORF">K444DRAFT_411279</name>
</gene>
<proteinExistence type="predicted"/>
<dbReference type="Proteomes" id="UP000235371">
    <property type="component" value="Unassembled WGS sequence"/>
</dbReference>
<dbReference type="SUPFAM" id="SSF52540">
    <property type="entry name" value="P-loop containing nucleoside triphosphate hydrolases"/>
    <property type="match status" value="1"/>
</dbReference>
<dbReference type="SMART" id="SM00487">
    <property type="entry name" value="DEXDc"/>
    <property type="match status" value="1"/>
</dbReference>
<keyword evidence="3" id="KW-0067">ATP-binding</keyword>
<dbReference type="GO" id="GO:0008094">
    <property type="term" value="F:ATP-dependent activity, acting on DNA"/>
    <property type="evidence" value="ECO:0007669"/>
    <property type="project" value="TreeGrafter"/>
</dbReference>
<feature type="region of interest" description="Disordered" evidence="4">
    <location>
        <begin position="1"/>
        <end position="109"/>
    </location>
</feature>
<evidence type="ECO:0000256" key="3">
    <source>
        <dbReference type="ARBA" id="ARBA00022840"/>
    </source>
</evidence>
<dbReference type="InterPro" id="IPR000330">
    <property type="entry name" value="SNF2_N"/>
</dbReference>
<evidence type="ECO:0000256" key="2">
    <source>
        <dbReference type="ARBA" id="ARBA00022801"/>
    </source>
</evidence>
<dbReference type="GO" id="GO:0016787">
    <property type="term" value="F:hydrolase activity"/>
    <property type="evidence" value="ECO:0007669"/>
    <property type="project" value="UniProtKB-KW"/>
</dbReference>
<evidence type="ECO:0000256" key="1">
    <source>
        <dbReference type="ARBA" id="ARBA00022741"/>
    </source>
</evidence>
<evidence type="ECO:0000313" key="6">
    <source>
        <dbReference type="EMBL" id="PMD59403.1"/>
    </source>
</evidence>
<dbReference type="InterPro" id="IPR050628">
    <property type="entry name" value="SNF2_RAD54_helicase_TF"/>
</dbReference>
<reference evidence="6 7" key="1">
    <citation type="submission" date="2016-04" db="EMBL/GenBank/DDBJ databases">
        <title>A degradative enzymes factory behind the ericoid mycorrhizal symbiosis.</title>
        <authorList>
            <consortium name="DOE Joint Genome Institute"/>
            <person name="Martino E."/>
            <person name="Morin E."/>
            <person name="Grelet G."/>
            <person name="Kuo A."/>
            <person name="Kohler A."/>
            <person name="Daghino S."/>
            <person name="Barry K."/>
            <person name="Choi C."/>
            <person name="Cichocki N."/>
            <person name="Clum A."/>
            <person name="Copeland A."/>
            <person name="Hainaut M."/>
            <person name="Haridas S."/>
            <person name="Labutti K."/>
            <person name="Lindquist E."/>
            <person name="Lipzen A."/>
            <person name="Khouja H.-R."/>
            <person name="Murat C."/>
            <person name="Ohm R."/>
            <person name="Olson A."/>
            <person name="Spatafora J."/>
            <person name="Veneault-Fourrey C."/>
            <person name="Henrissat B."/>
            <person name="Grigoriev I."/>
            <person name="Martin F."/>
            <person name="Perotto S."/>
        </authorList>
    </citation>
    <scope>NUCLEOTIDE SEQUENCE [LARGE SCALE GENOMIC DNA]</scope>
    <source>
        <strain evidence="6 7">E</strain>
    </source>
</reference>
<name>A0A2J6T8Y2_9HELO</name>
<dbReference type="EMBL" id="KZ613816">
    <property type="protein sequence ID" value="PMD59403.1"/>
    <property type="molecule type" value="Genomic_DNA"/>
</dbReference>
<dbReference type="GeneID" id="36580691"/>
<feature type="compositionally biased region" description="Polar residues" evidence="4">
    <location>
        <begin position="91"/>
        <end position="106"/>
    </location>
</feature>
<dbReference type="PANTHER" id="PTHR45626">
    <property type="entry name" value="TRANSCRIPTION TERMINATION FACTOR 2-RELATED"/>
    <property type="match status" value="1"/>
</dbReference>
<dbReference type="GO" id="GO:0005634">
    <property type="term" value="C:nucleus"/>
    <property type="evidence" value="ECO:0007669"/>
    <property type="project" value="TreeGrafter"/>
</dbReference>
<dbReference type="PROSITE" id="PS51192">
    <property type="entry name" value="HELICASE_ATP_BIND_1"/>
    <property type="match status" value="1"/>
</dbReference>
<feature type="compositionally biased region" description="Basic and acidic residues" evidence="4">
    <location>
        <begin position="50"/>
        <end position="67"/>
    </location>
</feature>
<evidence type="ECO:0000256" key="4">
    <source>
        <dbReference type="SAM" id="MobiDB-lite"/>
    </source>
</evidence>
<accession>A0A2J6T8Y2</accession>
<keyword evidence="1" id="KW-0547">Nucleotide-binding</keyword>
<dbReference type="GO" id="GO:0005524">
    <property type="term" value="F:ATP binding"/>
    <property type="evidence" value="ECO:0007669"/>
    <property type="project" value="UniProtKB-KW"/>
</dbReference>
<dbReference type="PANTHER" id="PTHR45626:SF52">
    <property type="entry name" value="SINGLE-STRANDED DNA-DEPENDENT ATPASE (EUROFUNG)"/>
    <property type="match status" value="1"/>
</dbReference>
<protein>
    <recommendedName>
        <fullName evidence="5">Helicase ATP-binding domain-containing protein</fullName>
    </recommendedName>
</protein>
<keyword evidence="2" id="KW-0378">Hydrolase</keyword>
<dbReference type="AlphaFoldDB" id="A0A2J6T8Y2"/>
<organism evidence="6 7">
    <name type="scientific">Hyaloscypha bicolor E</name>
    <dbReference type="NCBI Taxonomy" id="1095630"/>
    <lineage>
        <taxon>Eukaryota</taxon>
        <taxon>Fungi</taxon>
        <taxon>Dikarya</taxon>
        <taxon>Ascomycota</taxon>
        <taxon>Pezizomycotina</taxon>
        <taxon>Leotiomycetes</taxon>
        <taxon>Helotiales</taxon>
        <taxon>Hyaloscyphaceae</taxon>
        <taxon>Hyaloscypha</taxon>
        <taxon>Hyaloscypha bicolor</taxon>
    </lineage>
</organism>
<dbReference type="GO" id="GO:0006281">
    <property type="term" value="P:DNA repair"/>
    <property type="evidence" value="ECO:0007669"/>
    <property type="project" value="TreeGrafter"/>
</dbReference>
<evidence type="ECO:0000259" key="5">
    <source>
        <dbReference type="PROSITE" id="PS51192"/>
    </source>
</evidence>
<dbReference type="InterPro" id="IPR014001">
    <property type="entry name" value="Helicase_ATP-bd"/>
</dbReference>
<dbReference type="CDD" id="cd18008">
    <property type="entry name" value="DEXDc_SHPRH-like"/>
    <property type="match status" value="1"/>
</dbReference>
<dbReference type="Gene3D" id="3.40.50.10810">
    <property type="entry name" value="Tandem AAA-ATPase domain"/>
    <property type="match status" value="1"/>
</dbReference>
<keyword evidence="7" id="KW-1185">Reference proteome</keyword>